<dbReference type="GO" id="GO:0003735">
    <property type="term" value="F:structural constituent of ribosome"/>
    <property type="evidence" value="ECO:0007669"/>
    <property type="project" value="InterPro"/>
</dbReference>
<evidence type="ECO:0000256" key="4">
    <source>
        <dbReference type="ARBA" id="ARBA00035171"/>
    </source>
</evidence>
<keyword evidence="8" id="KW-1185">Reference proteome</keyword>
<organism evidence="7 8">
    <name type="scientific">Riesia pediculicola (strain USDA)</name>
    <dbReference type="NCBI Taxonomy" id="515618"/>
    <lineage>
        <taxon>Bacteria</taxon>
        <taxon>Pseudomonadati</taxon>
        <taxon>Pseudomonadota</taxon>
        <taxon>Gammaproteobacteria</taxon>
        <taxon>Enterobacterales</taxon>
        <taxon>Enterobacteriaceae</taxon>
        <taxon>Candidatus Riesia</taxon>
    </lineage>
</organism>
<dbReference type="HAMAP" id="MF_00402">
    <property type="entry name" value="Ribosomal_bL19"/>
    <property type="match status" value="1"/>
</dbReference>
<gene>
    <name evidence="5 7" type="primary">rplS</name>
    <name evidence="7" type="ordered locus">RIEPE_0050</name>
</gene>
<dbReference type="STRING" id="515618.RIEPE_0050"/>
<dbReference type="PIRSF" id="PIRSF002191">
    <property type="entry name" value="Ribosomal_L19"/>
    <property type="match status" value="1"/>
</dbReference>
<evidence type="ECO:0000256" key="6">
    <source>
        <dbReference type="RuleBase" id="RU000559"/>
    </source>
</evidence>
<dbReference type="InterPro" id="IPR038657">
    <property type="entry name" value="Ribosomal_bL19_sf"/>
</dbReference>
<dbReference type="InterPro" id="IPR001857">
    <property type="entry name" value="Ribosomal_bL19"/>
</dbReference>
<dbReference type="EMBL" id="CP001085">
    <property type="protein sequence ID" value="ADD79536.1"/>
    <property type="molecule type" value="Genomic_DNA"/>
</dbReference>
<evidence type="ECO:0000256" key="2">
    <source>
        <dbReference type="ARBA" id="ARBA00022980"/>
    </source>
</evidence>
<evidence type="ECO:0000256" key="1">
    <source>
        <dbReference type="ARBA" id="ARBA00005781"/>
    </source>
</evidence>
<reference evidence="7" key="1">
    <citation type="submission" date="2008-05" db="EMBL/GenBank/DDBJ databases">
        <title>Genome sequence of Riesia pediculicola USDA.</title>
        <authorList>
            <person name="Kirkness E.F."/>
        </authorList>
    </citation>
    <scope>NUCLEOTIDE SEQUENCE [LARGE SCALE GENOMIC DNA]</scope>
    <source>
        <strain evidence="7">USDA</strain>
    </source>
</reference>
<dbReference type="OrthoDB" id="9803541at2"/>
<dbReference type="PANTHER" id="PTHR15680">
    <property type="entry name" value="RIBOSOMAL PROTEIN L19"/>
    <property type="match status" value="1"/>
</dbReference>
<evidence type="ECO:0000256" key="3">
    <source>
        <dbReference type="ARBA" id="ARBA00023274"/>
    </source>
</evidence>
<dbReference type="SUPFAM" id="SSF50104">
    <property type="entry name" value="Translation proteins SH3-like domain"/>
    <property type="match status" value="1"/>
</dbReference>
<dbReference type="PANTHER" id="PTHR15680:SF9">
    <property type="entry name" value="LARGE RIBOSOMAL SUBUNIT PROTEIN BL19M"/>
    <property type="match status" value="1"/>
</dbReference>
<evidence type="ECO:0000313" key="7">
    <source>
        <dbReference type="EMBL" id="ADD79536.1"/>
    </source>
</evidence>
<evidence type="ECO:0000313" key="8">
    <source>
        <dbReference type="Proteomes" id="UP000001700"/>
    </source>
</evidence>
<dbReference type="AlphaFoldDB" id="D4G7L7"/>
<dbReference type="GO" id="GO:0022625">
    <property type="term" value="C:cytosolic large ribosomal subunit"/>
    <property type="evidence" value="ECO:0007669"/>
    <property type="project" value="TreeGrafter"/>
</dbReference>
<dbReference type="NCBIfam" id="TIGR01024">
    <property type="entry name" value="rplS_bact"/>
    <property type="match status" value="1"/>
</dbReference>
<sequence length="120" mass="14083">MKNIIIQEIENSQIKKNVTICKSGDTVEVLSWIKENDKKRLQSFEGIVISIKNKGLQSSYTIRRVSQSEGTERMFQIHSPIVEKIIIKRLGDVRKSKLYYLRKKRGRSARIKEKIHKKKI</sequence>
<dbReference type="Proteomes" id="UP000001700">
    <property type="component" value="Chromosome"/>
</dbReference>
<protein>
    <recommendedName>
        <fullName evidence="4 5">Large ribosomal subunit protein bL19</fullName>
    </recommendedName>
</protein>
<dbReference type="GO" id="GO:0006412">
    <property type="term" value="P:translation"/>
    <property type="evidence" value="ECO:0007669"/>
    <property type="project" value="UniProtKB-UniRule"/>
</dbReference>
<dbReference type="HOGENOM" id="CLU_103507_2_2_6"/>
<comment type="similarity">
    <text evidence="1 5 6">Belongs to the bacterial ribosomal protein bL19 family.</text>
</comment>
<dbReference type="PROSITE" id="PS01015">
    <property type="entry name" value="RIBOSOMAL_L19"/>
    <property type="match status" value="1"/>
</dbReference>
<dbReference type="InterPro" id="IPR008991">
    <property type="entry name" value="Translation_prot_SH3-like_sf"/>
</dbReference>
<dbReference type="KEGG" id="rip:RIEPE_0050"/>
<dbReference type="eggNOG" id="COG0335">
    <property type="taxonomic scope" value="Bacteria"/>
</dbReference>
<dbReference type="InterPro" id="IPR018257">
    <property type="entry name" value="Ribosomal_bL19_CS"/>
</dbReference>
<dbReference type="RefSeq" id="WP_013087525.1">
    <property type="nucleotide sequence ID" value="NC_014109.1"/>
</dbReference>
<name>D4G7L7_RIEPU</name>
<evidence type="ECO:0000256" key="5">
    <source>
        <dbReference type="HAMAP-Rule" id="MF_00402"/>
    </source>
</evidence>
<keyword evidence="3 5" id="KW-0687">Ribonucleoprotein</keyword>
<comment type="function">
    <text evidence="5 6">This protein is located at the 30S-50S ribosomal subunit interface and may play a role in the structure and function of the aminoacyl-tRNA binding site.</text>
</comment>
<accession>D4G7L7</accession>
<dbReference type="PRINTS" id="PR00061">
    <property type="entry name" value="RIBOSOMALL19"/>
</dbReference>
<dbReference type="Gene3D" id="2.30.30.790">
    <property type="match status" value="1"/>
</dbReference>
<keyword evidence="2 5" id="KW-0689">Ribosomal protein</keyword>
<proteinExistence type="inferred from homology"/>
<dbReference type="Pfam" id="PF01245">
    <property type="entry name" value="Ribosomal_L19"/>
    <property type="match status" value="1"/>
</dbReference>